<gene>
    <name evidence="1" type="ORF">EYC84_005716</name>
</gene>
<dbReference type="EMBL" id="VICG01000003">
    <property type="protein sequence ID" value="KAA8574207.1"/>
    <property type="molecule type" value="Genomic_DNA"/>
</dbReference>
<keyword evidence="2" id="KW-1185">Reference proteome</keyword>
<accession>A0A5M9JZX5</accession>
<name>A0A5M9JZX5_MONFR</name>
<evidence type="ECO:0000313" key="1">
    <source>
        <dbReference type="EMBL" id="KAA8574207.1"/>
    </source>
</evidence>
<proteinExistence type="predicted"/>
<dbReference type="AlphaFoldDB" id="A0A5M9JZX5"/>
<sequence>MAAHQYLPAFIRLYRERLGLYIASKQHEFHASTFSPKAFASMIISPSFLHAITSHKSHHTIIYEAQPQQKSYVASHSNLSHAFTSP</sequence>
<comment type="caution">
    <text evidence="1">The sequence shown here is derived from an EMBL/GenBank/DDBJ whole genome shotgun (WGS) entry which is preliminary data.</text>
</comment>
<dbReference type="Proteomes" id="UP000322873">
    <property type="component" value="Unassembled WGS sequence"/>
</dbReference>
<organism evidence="1 2">
    <name type="scientific">Monilinia fructicola</name>
    <name type="common">Brown rot fungus</name>
    <name type="synonym">Ciboria fructicola</name>
    <dbReference type="NCBI Taxonomy" id="38448"/>
    <lineage>
        <taxon>Eukaryota</taxon>
        <taxon>Fungi</taxon>
        <taxon>Dikarya</taxon>
        <taxon>Ascomycota</taxon>
        <taxon>Pezizomycotina</taxon>
        <taxon>Leotiomycetes</taxon>
        <taxon>Helotiales</taxon>
        <taxon>Sclerotiniaceae</taxon>
        <taxon>Monilinia</taxon>
    </lineage>
</organism>
<reference evidence="1 2" key="1">
    <citation type="submission" date="2019-06" db="EMBL/GenBank/DDBJ databases">
        <title>Genome Sequence of the Brown Rot Fungal Pathogen Monilinia fructicola.</title>
        <authorList>
            <person name="De Miccolis Angelini R.M."/>
            <person name="Landi L."/>
            <person name="Abate D."/>
            <person name="Pollastro S."/>
            <person name="Romanazzi G."/>
            <person name="Faretra F."/>
        </authorList>
    </citation>
    <scope>NUCLEOTIDE SEQUENCE [LARGE SCALE GENOMIC DNA]</scope>
    <source>
        <strain evidence="1 2">Mfrc123</strain>
    </source>
</reference>
<evidence type="ECO:0000313" key="2">
    <source>
        <dbReference type="Proteomes" id="UP000322873"/>
    </source>
</evidence>
<protein>
    <submittedName>
        <fullName evidence="1">Uncharacterized protein</fullName>
    </submittedName>
</protein>